<evidence type="ECO:0000259" key="1">
    <source>
        <dbReference type="Pfam" id="PF13817"/>
    </source>
</evidence>
<organism evidence="2 3">
    <name type="scientific">Francisella opportunistica</name>
    <dbReference type="NCBI Taxonomy" id="2016517"/>
    <lineage>
        <taxon>Bacteria</taxon>
        <taxon>Pseudomonadati</taxon>
        <taxon>Pseudomonadota</taxon>
        <taxon>Gammaproteobacteria</taxon>
        <taxon>Thiotrichales</taxon>
        <taxon>Francisellaceae</taxon>
        <taxon>Francisella</taxon>
    </lineage>
</organism>
<dbReference type="Pfam" id="PF13817">
    <property type="entry name" value="DDE_Tnp_IS66_C"/>
    <property type="match status" value="1"/>
</dbReference>
<feature type="domain" description="Transposase IS66 C-terminal" evidence="1">
    <location>
        <begin position="20"/>
        <end position="52"/>
    </location>
</feature>
<protein>
    <recommendedName>
        <fullName evidence="1">Transposase IS66 C-terminal domain-containing protein</fullName>
    </recommendedName>
</protein>
<dbReference type="EMBL" id="CP022375">
    <property type="protein sequence ID" value="AXH30175.1"/>
    <property type="molecule type" value="Genomic_DNA"/>
</dbReference>
<evidence type="ECO:0000313" key="3">
    <source>
        <dbReference type="Proteomes" id="UP000253862"/>
    </source>
</evidence>
<proteinExistence type="predicted"/>
<name>A0A345JS79_9GAMM</name>
<sequence length="65" mass="8018">MQQNINRKKTLFFCKIIRKKYNNLKPYQYYVDIMKRLPYSKIIEDYEALLPWSFHCKQNLLVTNA</sequence>
<dbReference type="AlphaFoldDB" id="A0A345JS79"/>
<gene>
    <name evidence="2" type="ORF">CGC43_06065</name>
</gene>
<keyword evidence="3" id="KW-1185">Reference proteome</keyword>
<dbReference type="Proteomes" id="UP000253862">
    <property type="component" value="Chromosome"/>
</dbReference>
<evidence type="ECO:0000313" key="2">
    <source>
        <dbReference type="EMBL" id="AXH30175.1"/>
    </source>
</evidence>
<accession>A0A345JS79</accession>
<dbReference type="OrthoDB" id="9800877at2"/>
<reference evidence="2 3" key="1">
    <citation type="submission" date="2017-07" db="EMBL/GenBank/DDBJ databases">
        <title>Complete genome sequences and comparative analysis of the novel pathogen Francisella opportunistica.</title>
        <authorList>
            <person name="Dietrich E.A."/>
            <person name="Kingry L.C."/>
            <person name="Petersen J.M."/>
        </authorList>
    </citation>
    <scope>NUCLEOTIDE SEQUENCE [LARGE SCALE GENOMIC DNA]</scope>
    <source>
        <strain evidence="2 3">14-2155</strain>
    </source>
</reference>
<dbReference type="InterPro" id="IPR039552">
    <property type="entry name" value="IS66_C"/>
</dbReference>